<organism evidence="1">
    <name type="scientific">uncultured Caudovirales phage</name>
    <dbReference type="NCBI Taxonomy" id="2100421"/>
    <lineage>
        <taxon>Viruses</taxon>
        <taxon>Duplodnaviria</taxon>
        <taxon>Heunggongvirae</taxon>
        <taxon>Uroviricota</taxon>
        <taxon>Caudoviricetes</taxon>
        <taxon>Peduoviridae</taxon>
        <taxon>Maltschvirus</taxon>
        <taxon>Maltschvirus maltsch</taxon>
    </lineage>
</organism>
<dbReference type="EMBL" id="LR796582">
    <property type="protein sequence ID" value="CAB4153014.1"/>
    <property type="molecule type" value="Genomic_DNA"/>
</dbReference>
<reference evidence="1" key="1">
    <citation type="submission" date="2020-04" db="EMBL/GenBank/DDBJ databases">
        <authorList>
            <person name="Chiriac C."/>
            <person name="Salcher M."/>
            <person name="Ghai R."/>
            <person name="Kavagutti S V."/>
        </authorList>
    </citation>
    <scope>NUCLEOTIDE SEQUENCE</scope>
</reference>
<protein>
    <submittedName>
        <fullName evidence="1">Uncharacterized protein</fullName>
    </submittedName>
</protein>
<proteinExistence type="predicted"/>
<accession>A0A6J5N1Q3</accession>
<sequence>MTLEQALLKIIELQDVLFQNLKTEYQKLAANQPPIIINRSYPLDETGFKYNYGPSATSYGRTDK</sequence>
<name>A0A6J5N1Q3_9CAUD</name>
<gene>
    <name evidence="1" type="ORF">UFOVP610_40</name>
</gene>
<evidence type="ECO:0000313" key="1">
    <source>
        <dbReference type="EMBL" id="CAB4153014.1"/>
    </source>
</evidence>